<name>A0ACC2Z137_9PEZI</name>
<dbReference type="EMBL" id="JAPDRP010000016">
    <property type="protein sequence ID" value="KAJ9640932.1"/>
    <property type="molecule type" value="Genomic_DNA"/>
</dbReference>
<organism evidence="1 2">
    <name type="scientific">Coniosporium tulheliwenetii</name>
    <dbReference type="NCBI Taxonomy" id="3383036"/>
    <lineage>
        <taxon>Eukaryota</taxon>
        <taxon>Fungi</taxon>
        <taxon>Dikarya</taxon>
        <taxon>Ascomycota</taxon>
        <taxon>Pezizomycotina</taxon>
        <taxon>Dothideomycetes</taxon>
        <taxon>Dothideomycetes incertae sedis</taxon>
        <taxon>Coniosporium</taxon>
    </lineage>
</organism>
<dbReference type="Proteomes" id="UP001172680">
    <property type="component" value="Unassembled WGS sequence"/>
</dbReference>
<gene>
    <name evidence="1" type="ORF">H2199_005600</name>
</gene>
<keyword evidence="2" id="KW-1185">Reference proteome</keyword>
<evidence type="ECO:0000313" key="2">
    <source>
        <dbReference type="Proteomes" id="UP001172680"/>
    </source>
</evidence>
<reference evidence="1" key="1">
    <citation type="submission" date="2022-10" db="EMBL/GenBank/DDBJ databases">
        <title>Culturing micro-colonial fungi from biological soil crusts in the Mojave desert and describing Neophaeococcomyces mojavensis, and introducing the new genera and species Taxawa tesnikishii.</title>
        <authorList>
            <person name="Kurbessoian T."/>
            <person name="Stajich J.E."/>
        </authorList>
    </citation>
    <scope>NUCLEOTIDE SEQUENCE</scope>
    <source>
        <strain evidence="1">JES_115</strain>
    </source>
</reference>
<proteinExistence type="predicted"/>
<accession>A0ACC2Z137</accession>
<evidence type="ECO:0000313" key="1">
    <source>
        <dbReference type="EMBL" id="KAJ9640932.1"/>
    </source>
</evidence>
<protein>
    <submittedName>
        <fullName evidence="1">Uncharacterized protein</fullName>
    </submittedName>
</protein>
<comment type="caution">
    <text evidence="1">The sequence shown here is derived from an EMBL/GenBank/DDBJ whole genome shotgun (WGS) entry which is preliminary data.</text>
</comment>
<sequence>MARTQSPSPGDFASTGSPPPHPQTKRDKRRTMLSDRLNDMVASFAENREMHYRAQMQAVQVDMNLIVHADPYANNPLEDSPLEIAEMITAGTGGSMQFTPEVHSDYLARVGRFYEKFVDDVNSEMEKRDYQLTMLWNKAQSSVHELNQTHAYRVRLAEEEHRQLANTLRDRLITSIGSRRAKLIRDKEQLDISDNNAQLLNPNQYTIAPGSPGGPQNPRKTRHTRHRVGDPEDLVAAAAEKQRKRKAALEENDNGSPGPAQRNVDLGFGSPFRDARTKKEYTQFEAGAYTIDRLFTEKELAMTMNHASLAATSFFAKAASQTLPNGHSATAATDSLPNAPEMERTISHATRATTRTQPPPSLSAAVLRALPPHPGASAVPVILPTNLASKPNAAAPPPAPLSAADVESDLAFLSRGVGAEDPWNERLLDAALGGVYTRQVEVRVPGWVGERAPEVRAIEGAFGGRERVGW</sequence>